<dbReference type="InterPro" id="IPR036938">
    <property type="entry name" value="PAP2/HPO_sf"/>
</dbReference>
<evidence type="ECO:0000259" key="3">
    <source>
        <dbReference type="Pfam" id="PF01569"/>
    </source>
</evidence>
<keyword evidence="2" id="KW-0472">Membrane</keyword>
<name>A0A3S2ULF4_9BURK</name>
<proteinExistence type="predicted"/>
<keyword evidence="2" id="KW-1133">Transmembrane helix</keyword>
<comment type="caution">
    <text evidence="4">The sequence shown here is derived from an EMBL/GenBank/DDBJ whole genome shotgun (WGS) entry which is preliminary data.</text>
</comment>
<evidence type="ECO:0000313" key="5">
    <source>
        <dbReference type="Proteomes" id="UP000288587"/>
    </source>
</evidence>
<organism evidence="4 5">
    <name type="scientific">Inhella crocodyli</name>
    <dbReference type="NCBI Taxonomy" id="2499851"/>
    <lineage>
        <taxon>Bacteria</taxon>
        <taxon>Pseudomonadati</taxon>
        <taxon>Pseudomonadota</taxon>
        <taxon>Betaproteobacteria</taxon>
        <taxon>Burkholderiales</taxon>
        <taxon>Sphaerotilaceae</taxon>
        <taxon>Inhella</taxon>
    </lineage>
</organism>
<keyword evidence="5" id="KW-1185">Reference proteome</keyword>
<dbReference type="SUPFAM" id="SSF48317">
    <property type="entry name" value="Acid phosphatase/Vanadium-dependent haloperoxidase"/>
    <property type="match status" value="1"/>
</dbReference>
<sequence>MKAVWPTGWRAWAWALALVLAWDATSGDLVVARLFGDAGGFAARNAFWSEQLLHNGLRWLSGAAVVWMLFDLWRPLRPHDGPTRGERAWALAGTVLALLVVPALKSQSTTSCPWSLSEFGGVAAWMSHWDWGRNDGGPGHCFPSGHAVGSFAFFGLVWLWRGVPQVQRRILLAVLAAGLLGSLAQWARGAHFVSHSLWAALACAALTAAWQALGARWRQRRAAAGGLSAASTDRAAPPPPAGAPVRAWASDAATP</sequence>
<evidence type="ECO:0000313" key="4">
    <source>
        <dbReference type="EMBL" id="RVT89003.1"/>
    </source>
</evidence>
<accession>A0A3S2ULF4</accession>
<gene>
    <name evidence="4" type="ORF">EOD73_07475</name>
</gene>
<dbReference type="Gene3D" id="1.20.144.10">
    <property type="entry name" value="Phosphatidic acid phosphatase type 2/haloperoxidase"/>
    <property type="match status" value="1"/>
</dbReference>
<feature type="transmembrane region" description="Helical" evidence="2">
    <location>
        <begin position="193"/>
        <end position="213"/>
    </location>
</feature>
<keyword evidence="2" id="KW-0812">Transmembrane</keyword>
<dbReference type="EMBL" id="SACM01000001">
    <property type="protein sequence ID" value="RVT89003.1"/>
    <property type="molecule type" value="Genomic_DNA"/>
</dbReference>
<evidence type="ECO:0000256" key="2">
    <source>
        <dbReference type="SAM" id="Phobius"/>
    </source>
</evidence>
<feature type="transmembrane region" description="Helical" evidence="2">
    <location>
        <begin position="170"/>
        <end position="187"/>
    </location>
</feature>
<feature type="domain" description="Phosphatidic acid phosphatase type 2/haloperoxidase" evidence="3">
    <location>
        <begin position="89"/>
        <end position="210"/>
    </location>
</feature>
<dbReference type="Proteomes" id="UP000288587">
    <property type="component" value="Unassembled WGS sequence"/>
</dbReference>
<reference evidence="4 5" key="1">
    <citation type="submission" date="2019-01" db="EMBL/GenBank/DDBJ databases">
        <authorList>
            <person name="Chen W.-M."/>
        </authorList>
    </citation>
    <scope>NUCLEOTIDE SEQUENCE [LARGE SCALE GENOMIC DNA]</scope>
    <source>
        <strain evidence="4 5">CCP-18</strain>
    </source>
</reference>
<protein>
    <submittedName>
        <fullName evidence="4">Phosphatase PAP2 family protein</fullName>
    </submittedName>
</protein>
<dbReference type="InterPro" id="IPR000326">
    <property type="entry name" value="PAP2/HPO"/>
</dbReference>
<dbReference type="Pfam" id="PF01569">
    <property type="entry name" value="PAP2"/>
    <property type="match status" value="1"/>
</dbReference>
<feature type="region of interest" description="Disordered" evidence="1">
    <location>
        <begin position="228"/>
        <end position="255"/>
    </location>
</feature>
<dbReference type="AlphaFoldDB" id="A0A3S2ULF4"/>
<evidence type="ECO:0000256" key="1">
    <source>
        <dbReference type="SAM" id="MobiDB-lite"/>
    </source>
</evidence>
<dbReference type="OrthoDB" id="7348799at2"/>